<dbReference type="GO" id="GO:0016758">
    <property type="term" value="F:hexosyltransferase activity"/>
    <property type="evidence" value="ECO:0007669"/>
    <property type="project" value="UniProtKB-ARBA"/>
</dbReference>
<dbReference type="EMBL" id="FOCE01000016">
    <property type="protein sequence ID" value="SEO24066.1"/>
    <property type="molecule type" value="Genomic_DNA"/>
</dbReference>
<dbReference type="OrthoDB" id="5291101at2"/>
<dbReference type="CDD" id="cd00761">
    <property type="entry name" value="Glyco_tranf_GTA_type"/>
    <property type="match status" value="1"/>
</dbReference>
<organism evidence="4 5">
    <name type="scientific">Gemmobacter aquatilis</name>
    <dbReference type="NCBI Taxonomy" id="933059"/>
    <lineage>
        <taxon>Bacteria</taxon>
        <taxon>Pseudomonadati</taxon>
        <taxon>Pseudomonadota</taxon>
        <taxon>Alphaproteobacteria</taxon>
        <taxon>Rhodobacterales</taxon>
        <taxon>Paracoccaceae</taxon>
        <taxon>Gemmobacter</taxon>
    </lineage>
</organism>
<protein>
    <submittedName>
        <fullName evidence="4">Glycosyl transferase family 2</fullName>
    </submittedName>
</protein>
<evidence type="ECO:0000313" key="5">
    <source>
        <dbReference type="Proteomes" id="UP000198761"/>
    </source>
</evidence>
<evidence type="ECO:0000256" key="1">
    <source>
        <dbReference type="ARBA" id="ARBA00022676"/>
    </source>
</evidence>
<dbReference type="PANTHER" id="PTHR22916">
    <property type="entry name" value="GLYCOSYLTRANSFERASE"/>
    <property type="match status" value="1"/>
</dbReference>
<dbReference type="Gene3D" id="3.90.550.10">
    <property type="entry name" value="Spore Coat Polysaccharide Biosynthesis Protein SpsA, Chain A"/>
    <property type="match status" value="1"/>
</dbReference>
<sequence>MRHSFIVTTYNIDGYVARCLDSLRGCTRPGDEIIVVDDGSDDGTTERVEALLAAGGFGEDVALRPILLGCNTVGGVGIPGNIGLREATGEAVFFVDGDDWLEPAGFAACRAAFETSGADILIGNYLEYDEASGQSRPPADARHWRGLDAARDMAARRSFALSLIAVPWRKFYRRDFLERHRIRFPEGNFFFEDNPFHWQVCERAAEIAFHDAVLCQHRINRPGQTMASTGVELMAFFTHYETIRDRLPPDETELQIAALGWLLNNMSWHVTRLQAPAFWPYANRAAQVLSACPDTLWAPLRNRFMATAIGGMAEALHCGDVAGVVAVWGQDRLLRRIEQMERALHQARADTCNEMATHLQPVQDRLQIQTARLDSLHHIAEFRALRALAAADEALEQKEDGR</sequence>
<dbReference type="Pfam" id="PF00535">
    <property type="entry name" value="Glycos_transf_2"/>
    <property type="match status" value="1"/>
</dbReference>
<dbReference type="AlphaFoldDB" id="A0A1H8N3H7"/>
<dbReference type="Proteomes" id="UP000198761">
    <property type="component" value="Unassembled WGS sequence"/>
</dbReference>
<dbReference type="STRING" id="933059.SAMN04488103_11625"/>
<name>A0A1H8N3H7_9RHOB</name>
<proteinExistence type="predicted"/>
<dbReference type="InterPro" id="IPR001173">
    <property type="entry name" value="Glyco_trans_2-like"/>
</dbReference>
<dbReference type="InterPro" id="IPR029044">
    <property type="entry name" value="Nucleotide-diphossugar_trans"/>
</dbReference>
<gene>
    <name evidence="4" type="ORF">SAMN04488103_11625</name>
</gene>
<evidence type="ECO:0000259" key="3">
    <source>
        <dbReference type="Pfam" id="PF00535"/>
    </source>
</evidence>
<reference evidence="4 5" key="1">
    <citation type="submission" date="2016-10" db="EMBL/GenBank/DDBJ databases">
        <authorList>
            <person name="de Groot N.N."/>
        </authorList>
    </citation>
    <scope>NUCLEOTIDE SEQUENCE [LARGE SCALE GENOMIC DNA]</scope>
    <source>
        <strain evidence="4 5">DSM 3857</strain>
    </source>
</reference>
<keyword evidence="1" id="KW-0328">Glycosyltransferase</keyword>
<feature type="domain" description="Glycosyltransferase 2-like" evidence="3">
    <location>
        <begin position="4"/>
        <end position="179"/>
    </location>
</feature>
<dbReference type="RefSeq" id="WP_091303563.1">
    <property type="nucleotide sequence ID" value="NZ_FOCE01000016.1"/>
</dbReference>
<evidence type="ECO:0000313" key="4">
    <source>
        <dbReference type="EMBL" id="SEO24066.1"/>
    </source>
</evidence>
<dbReference type="SUPFAM" id="SSF53448">
    <property type="entry name" value="Nucleotide-diphospho-sugar transferases"/>
    <property type="match status" value="1"/>
</dbReference>
<accession>A0A1H8N3H7</accession>
<evidence type="ECO:0000256" key="2">
    <source>
        <dbReference type="ARBA" id="ARBA00022679"/>
    </source>
</evidence>
<keyword evidence="5" id="KW-1185">Reference proteome</keyword>
<dbReference type="PANTHER" id="PTHR22916:SF51">
    <property type="entry name" value="GLYCOSYLTRANSFERASE EPSH-RELATED"/>
    <property type="match status" value="1"/>
</dbReference>
<keyword evidence="2 4" id="KW-0808">Transferase</keyword>